<feature type="domain" description="Multidrug resistance protein MdtA-like alpha-helical hairpin" evidence="2">
    <location>
        <begin position="98"/>
        <end position="158"/>
    </location>
</feature>
<dbReference type="GO" id="GO:1990281">
    <property type="term" value="C:efflux pump complex"/>
    <property type="evidence" value="ECO:0007669"/>
    <property type="project" value="TreeGrafter"/>
</dbReference>
<dbReference type="PANTHER" id="PTHR30469:SF15">
    <property type="entry name" value="HLYD FAMILY OF SECRETION PROTEINS"/>
    <property type="match status" value="1"/>
</dbReference>
<organism evidence="4 5">
    <name type="scientific">Mariprofundus ferrooxydans PV-1</name>
    <dbReference type="NCBI Taxonomy" id="314345"/>
    <lineage>
        <taxon>Bacteria</taxon>
        <taxon>Pseudomonadati</taxon>
        <taxon>Pseudomonadota</taxon>
        <taxon>Candidatius Mariprofundia</taxon>
        <taxon>Mariprofundales</taxon>
        <taxon>Mariprofundaceae</taxon>
        <taxon>Mariprofundus</taxon>
    </lineage>
</organism>
<dbReference type="STRING" id="314344.AL013_05780"/>
<dbReference type="PROSITE" id="PS51257">
    <property type="entry name" value="PROKAR_LIPOPROTEIN"/>
    <property type="match status" value="1"/>
</dbReference>
<dbReference type="NCBIfam" id="TIGR01730">
    <property type="entry name" value="RND_mfp"/>
    <property type="match status" value="1"/>
</dbReference>
<evidence type="ECO:0000313" key="5">
    <source>
        <dbReference type="Proteomes" id="UP000005297"/>
    </source>
</evidence>
<name>Q0EXQ2_9PROT</name>
<accession>Q0EXQ2</accession>
<dbReference type="EMBL" id="AATS01000013">
    <property type="protein sequence ID" value="EAU53995.1"/>
    <property type="molecule type" value="Genomic_DNA"/>
</dbReference>
<feature type="domain" description="Multidrug resistance protein MdtA-like barrel-sandwich hybrid" evidence="3">
    <location>
        <begin position="63"/>
        <end position="185"/>
    </location>
</feature>
<evidence type="ECO:0000256" key="1">
    <source>
        <dbReference type="ARBA" id="ARBA00009477"/>
    </source>
</evidence>
<reference evidence="4 5" key="1">
    <citation type="submission" date="2006-09" db="EMBL/GenBank/DDBJ databases">
        <authorList>
            <person name="Emerson D."/>
            <person name="Ferriera S."/>
            <person name="Johnson J."/>
            <person name="Kravitz S."/>
            <person name="Halpern A."/>
            <person name="Remington K."/>
            <person name="Beeson K."/>
            <person name="Tran B."/>
            <person name="Rogers Y.-H."/>
            <person name="Friedman R."/>
            <person name="Venter J.C."/>
        </authorList>
    </citation>
    <scope>NUCLEOTIDE SEQUENCE [LARGE SCALE GENOMIC DNA]</scope>
    <source>
        <strain evidence="4 5">PV-1</strain>
    </source>
</reference>
<dbReference type="Gene3D" id="2.40.420.20">
    <property type="match status" value="1"/>
</dbReference>
<dbReference type="Gene3D" id="1.10.287.470">
    <property type="entry name" value="Helix hairpin bin"/>
    <property type="match status" value="1"/>
</dbReference>
<dbReference type="Gene3D" id="2.40.50.100">
    <property type="match status" value="1"/>
</dbReference>
<dbReference type="SUPFAM" id="SSF111369">
    <property type="entry name" value="HlyD-like secretion proteins"/>
    <property type="match status" value="1"/>
</dbReference>
<dbReference type="InterPro" id="IPR058625">
    <property type="entry name" value="MdtA-like_BSH"/>
</dbReference>
<dbReference type="Pfam" id="PF25876">
    <property type="entry name" value="HH_MFP_RND"/>
    <property type="match status" value="1"/>
</dbReference>
<dbReference type="AlphaFoldDB" id="Q0EXQ2"/>
<dbReference type="GO" id="GO:0015562">
    <property type="term" value="F:efflux transmembrane transporter activity"/>
    <property type="evidence" value="ECO:0007669"/>
    <property type="project" value="TreeGrafter"/>
</dbReference>
<dbReference type="InParanoid" id="Q0EXQ2"/>
<dbReference type="HOGENOM" id="CLU_018816_1_4_0"/>
<evidence type="ECO:0000313" key="4">
    <source>
        <dbReference type="EMBL" id="EAU53995.1"/>
    </source>
</evidence>
<dbReference type="eggNOG" id="COG0845">
    <property type="taxonomic scope" value="Bacteria"/>
</dbReference>
<keyword evidence="5" id="KW-1185">Reference proteome</keyword>
<dbReference type="PANTHER" id="PTHR30469">
    <property type="entry name" value="MULTIDRUG RESISTANCE PROTEIN MDTA"/>
    <property type="match status" value="1"/>
</dbReference>
<dbReference type="InterPro" id="IPR006143">
    <property type="entry name" value="RND_pump_MFP"/>
</dbReference>
<gene>
    <name evidence="4" type="ORF">SPV1_03123</name>
</gene>
<dbReference type="Pfam" id="PF25917">
    <property type="entry name" value="BSH_RND"/>
    <property type="match status" value="1"/>
</dbReference>
<evidence type="ECO:0000259" key="2">
    <source>
        <dbReference type="Pfam" id="PF25876"/>
    </source>
</evidence>
<sequence>MKHPVVMFTTCWLALVSLSGCTDESQQSETKAPVEVSAHTMTLAATALPVHYHTSGAVSSDHKVSISSRLSGYIRSIKLREGDRVKSGQLLFDVDPVNARQAYAQAKADLADAASDMKRYRSLLAEHAVSQQQYDKVRLRYVVAQSRVVQAENQLQYAEVRSPVNGIVVEKHASSGDLATPGQPLLVLEDPSSLLVETYVSEQFVATIHENDAVRIFIPGLAKTIDGHIRQIVKSADRLSHQFLVKVALSAESGAYPGMFAEVNFSVGERQAIVVPGKALLNRSGLSGIYVMDKQGLAHYRQLRTGEQTDKGIEVLAGLEAGDVIAWRDDGALRSGVRIKAE</sequence>
<dbReference type="RefSeq" id="WP_009850981.1">
    <property type="nucleotide sequence ID" value="NZ_DS022295.1"/>
</dbReference>
<dbReference type="OrthoDB" id="9783047at2"/>
<dbReference type="InterPro" id="IPR058624">
    <property type="entry name" value="MdtA-like_HH"/>
</dbReference>
<comment type="similarity">
    <text evidence="1">Belongs to the membrane fusion protein (MFP) (TC 8.A.1) family.</text>
</comment>
<proteinExistence type="inferred from homology"/>
<evidence type="ECO:0000259" key="3">
    <source>
        <dbReference type="Pfam" id="PF25917"/>
    </source>
</evidence>
<dbReference type="Proteomes" id="UP000005297">
    <property type="component" value="Unassembled WGS sequence"/>
</dbReference>
<protein>
    <submittedName>
        <fullName evidence="4">Secretion protein HlyD</fullName>
    </submittedName>
</protein>
<comment type="caution">
    <text evidence="4">The sequence shown here is derived from an EMBL/GenBank/DDBJ whole genome shotgun (WGS) entry which is preliminary data.</text>
</comment>
<dbReference type="Gene3D" id="2.40.30.170">
    <property type="match status" value="1"/>
</dbReference>